<dbReference type="GO" id="GO:0032259">
    <property type="term" value="P:methylation"/>
    <property type="evidence" value="ECO:0007669"/>
    <property type="project" value="UniProtKB-KW"/>
</dbReference>
<protein>
    <submittedName>
        <fullName evidence="2">Class I SAM-dependent methyltransferase</fullName>
    </submittedName>
</protein>
<dbReference type="Gene3D" id="3.40.50.150">
    <property type="entry name" value="Vaccinia Virus protein VP39"/>
    <property type="match status" value="1"/>
</dbReference>
<evidence type="ECO:0000313" key="2">
    <source>
        <dbReference type="EMBL" id="RXR02794.1"/>
    </source>
</evidence>
<dbReference type="Proteomes" id="UP000289784">
    <property type="component" value="Unassembled WGS sequence"/>
</dbReference>
<accession>A0A4Q1JSR8</accession>
<dbReference type="Pfam" id="PF08241">
    <property type="entry name" value="Methyltransf_11"/>
    <property type="match status" value="1"/>
</dbReference>
<gene>
    <name evidence="2" type="ORF">EPA99_14980</name>
</gene>
<keyword evidence="2" id="KW-0808">Transferase</keyword>
<dbReference type="InterPro" id="IPR029063">
    <property type="entry name" value="SAM-dependent_MTases_sf"/>
</dbReference>
<dbReference type="OrthoDB" id="9816424at2"/>
<dbReference type="InterPro" id="IPR013216">
    <property type="entry name" value="Methyltransf_11"/>
</dbReference>
<name>A0A4Q1JSR8_9GAMM</name>
<sequence>MHPTAMQNCSRFFDTYSEPFKNRPGVKVVEIGSRNFNGSLREVAPAQFEYIGLDFATGDGVDIVLDSPYSLPFEDGSVDMVVTSSCLEHSEMFWLVFLEVMRILKPDGLFYLNAPSNGDFHRYPVDCWRFYPDSGKALISWAKWNKIDAELLETYTSNQYMDQWNDCVAVFLRDKRFVDTHKARIVDTFQDFRNGQKLGVEELLNPSDRPEDRMRLALIEGIASGRAKV</sequence>
<dbReference type="EMBL" id="SAWZ01000008">
    <property type="protein sequence ID" value="RXR02794.1"/>
    <property type="molecule type" value="Genomic_DNA"/>
</dbReference>
<dbReference type="GO" id="GO:0008757">
    <property type="term" value="F:S-adenosylmethionine-dependent methyltransferase activity"/>
    <property type="evidence" value="ECO:0007669"/>
    <property type="project" value="InterPro"/>
</dbReference>
<dbReference type="SUPFAM" id="SSF53335">
    <property type="entry name" value="S-adenosyl-L-methionine-dependent methyltransferases"/>
    <property type="match status" value="1"/>
</dbReference>
<organism evidence="2 3">
    <name type="scientific">Pseudoxanthomonas composti</name>
    <dbReference type="NCBI Taxonomy" id="2137479"/>
    <lineage>
        <taxon>Bacteria</taxon>
        <taxon>Pseudomonadati</taxon>
        <taxon>Pseudomonadota</taxon>
        <taxon>Gammaproteobacteria</taxon>
        <taxon>Lysobacterales</taxon>
        <taxon>Lysobacteraceae</taxon>
        <taxon>Pseudoxanthomonas</taxon>
    </lineage>
</organism>
<reference evidence="2 3" key="1">
    <citation type="submission" date="2019-01" db="EMBL/GenBank/DDBJ databases">
        <title>Pseudoxanthomonas composti sp. nov., isolated from compost.</title>
        <authorList>
            <person name="Yang G."/>
        </authorList>
    </citation>
    <scope>NUCLEOTIDE SEQUENCE [LARGE SCALE GENOMIC DNA]</scope>
    <source>
        <strain evidence="2 3">GSS15</strain>
    </source>
</reference>
<dbReference type="CDD" id="cd02440">
    <property type="entry name" value="AdoMet_MTases"/>
    <property type="match status" value="1"/>
</dbReference>
<feature type="domain" description="Methyltransferase type 11" evidence="1">
    <location>
        <begin position="60"/>
        <end position="112"/>
    </location>
</feature>
<proteinExistence type="predicted"/>
<evidence type="ECO:0000259" key="1">
    <source>
        <dbReference type="Pfam" id="PF08241"/>
    </source>
</evidence>
<keyword evidence="3" id="KW-1185">Reference proteome</keyword>
<dbReference type="AlphaFoldDB" id="A0A4Q1JSR8"/>
<comment type="caution">
    <text evidence="2">The sequence shown here is derived from an EMBL/GenBank/DDBJ whole genome shotgun (WGS) entry which is preliminary data.</text>
</comment>
<keyword evidence="2" id="KW-0489">Methyltransferase</keyword>
<evidence type="ECO:0000313" key="3">
    <source>
        <dbReference type="Proteomes" id="UP000289784"/>
    </source>
</evidence>